<dbReference type="EMBL" id="CM001880">
    <property type="protein sequence ID" value="EOY00288.1"/>
    <property type="molecule type" value="Genomic_DNA"/>
</dbReference>
<dbReference type="AlphaFoldDB" id="A0A061E6N8"/>
<proteinExistence type="predicted"/>
<dbReference type="InParanoid" id="A0A061E6N8"/>
<name>A0A061E6N8_THECC</name>
<gene>
    <name evidence="1" type="ORF">TCM_010127</name>
</gene>
<dbReference type="Proteomes" id="UP000026915">
    <property type="component" value="Chromosome 2"/>
</dbReference>
<protein>
    <submittedName>
        <fullName evidence="1">Uncharacterized protein</fullName>
    </submittedName>
</protein>
<dbReference type="Gramene" id="EOY00288">
    <property type="protein sequence ID" value="EOY00288"/>
    <property type="gene ID" value="TCM_010127"/>
</dbReference>
<dbReference type="HOGENOM" id="CLU_2531990_0_0_1"/>
<sequence>MEVKLKHSTAQHSTAQRFNFCSGVARFWWEEKGWAQPDSVIPVGRLALFKSVSPVATMDHNRSPRFCDAGEGLPECEIDDDIIR</sequence>
<organism evidence="1 2">
    <name type="scientific">Theobroma cacao</name>
    <name type="common">Cacao</name>
    <name type="synonym">Cocoa</name>
    <dbReference type="NCBI Taxonomy" id="3641"/>
    <lineage>
        <taxon>Eukaryota</taxon>
        <taxon>Viridiplantae</taxon>
        <taxon>Streptophyta</taxon>
        <taxon>Embryophyta</taxon>
        <taxon>Tracheophyta</taxon>
        <taxon>Spermatophyta</taxon>
        <taxon>Magnoliopsida</taxon>
        <taxon>eudicotyledons</taxon>
        <taxon>Gunneridae</taxon>
        <taxon>Pentapetalae</taxon>
        <taxon>rosids</taxon>
        <taxon>malvids</taxon>
        <taxon>Malvales</taxon>
        <taxon>Malvaceae</taxon>
        <taxon>Byttnerioideae</taxon>
        <taxon>Theobroma</taxon>
    </lineage>
</organism>
<evidence type="ECO:0000313" key="2">
    <source>
        <dbReference type="Proteomes" id="UP000026915"/>
    </source>
</evidence>
<reference evidence="1 2" key="1">
    <citation type="journal article" date="2013" name="Genome Biol.">
        <title>The genome sequence of the most widely cultivated cacao type and its use to identify candidate genes regulating pod color.</title>
        <authorList>
            <person name="Motamayor J.C."/>
            <person name="Mockaitis K."/>
            <person name="Schmutz J."/>
            <person name="Haiminen N."/>
            <person name="Iii D.L."/>
            <person name="Cornejo O."/>
            <person name="Findley S.D."/>
            <person name="Zheng P."/>
            <person name="Utro F."/>
            <person name="Royaert S."/>
            <person name="Saski C."/>
            <person name="Jenkins J."/>
            <person name="Podicheti R."/>
            <person name="Zhao M."/>
            <person name="Scheffler B.E."/>
            <person name="Stack J.C."/>
            <person name="Feltus F.A."/>
            <person name="Mustiga G.M."/>
            <person name="Amores F."/>
            <person name="Phillips W."/>
            <person name="Marelli J.P."/>
            <person name="May G.D."/>
            <person name="Shapiro H."/>
            <person name="Ma J."/>
            <person name="Bustamante C.D."/>
            <person name="Schnell R.J."/>
            <person name="Main D."/>
            <person name="Gilbert D."/>
            <person name="Parida L."/>
            <person name="Kuhn D.N."/>
        </authorList>
    </citation>
    <scope>NUCLEOTIDE SEQUENCE [LARGE SCALE GENOMIC DNA]</scope>
    <source>
        <strain evidence="2">cv. Matina 1-6</strain>
    </source>
</reference>
<keyword evidence="2" id="KW-1185">Reference proteome</keyword>
<accession>A0A061E6N8</accession>
<evidence type="ECO:0000313" key="1">
    <source>
        <dbReference type="EMBL" id="EOY00288.1"/>
    </source>
</evidence>